<evidence type="ECO:0000256" key="4">
    <source>
        <dbReference type="ARBA" id="ARBA00022553"/>
    </source>
</evidence>
<evidence type="ECO:0000313" key="7">
    <source>
        <dbReference type="Proteomes" id="UP000011682"/>
    </source>
</evidence>
<dbReference type="GO" id="GO:0047527">
    <property type="term" value="F:2,3-dihydroxybenzoate-serine ligase activity"/>
    <property type="evidence" value="ECO:0007669"/>
    <property type="project" value="TreeGrafter"/>
</dbReference>
<dbReference type="InterPro" id="IPR045851">
    <property type="entry name" value="AMP-bd_C_sf"/>
</dbReference>
<evidence type="ECO:0000256" key="2">
    <source>
        <dbReference type="ARBA" id="ARBA00006432"/>
    </source>
</evidence>
<comment type="similarity">
    <text evidence="2">Belongs to the ATP-dependent AMP-binding enzyme family.</text>
</comment>
<dbReference type="Gene3D" id="3.30.300.30">
    <property type="match status" value="1"/>
</dbReference>
<dbReference type="SMART" id="SM00823">
    <property type="entry name" value="PKS_PP"/>
    <property type="match status" value="1"/>
</dbReference>
<dbReference type="RefSeq" id="WP_002624890.1">
    <property type="nucleotide sequence ID" value="NZ_ANAH02000020.1"/>
</dbReference>
<dbReference type="FunFam" id="3.30.300.30:FF:000010">
    <property type="entry name" value="Enterobactin synthetase component F"/>
    <property type="match status" value="1"/>
</dbReference>
<dbReference type="Gene3D" id="2.30.38.10">
    <property type="entry name" value="Luciferase, Domain 3"/>
    <property type="match status" value="1"/>
</dbReference>
<sequence length="1328" mass="148674">MKQTPLAMAIPRSPRSQPIPVSYAQRRLWFMDRLEPNSAAYNMPFALRLEGALDTEILRRSFELIVHRHEVLRTTFEQRDGEPFQRIHAPMRWSMPVIDLSGRPAHTRDTEARRLEQEEASRPFELERGPLLRTTLVKCSDAEHLLLVTMHHIISDGWSTGVMMSEFATNYEGLRRGGPPTLPELPIQYADHALWQRQMLSGPLLEEQLAYWRKQLADMPPALRLPLDRPRPAKPSHKGAEHVVWIPLEIATGLRELAHREGATLFMVLLAAFQLLLSRLTGQEDIAVGTPIAGRMRRELEGLIGFFVNTLVLRADSSGNPSFAQFLARVTETTLNAYANQDVPFDMLVERLAPRREPGLTPLFQVMFTVQNAWTEGVRLEGLTATPREVHGGTAKFDLMLQVRERADGLEAMFEYSTELFDAATVERMGRCYATLLEGLRKTGGGARCRELRLLGEGERRQLLEEWNRTASDFPRERCVHELFEEQAELHPEAIAVEAEGESLTYRELNLRANRVAHALRERGVAPESRVGLCVERSPEMLVAMLGILKAGGAYVPLDPRLPAERLSFMTRDVGLQVVVASRAHRPVAERLGEVLEPGSWLGESSATANPVSGARAENLVYVMYTSGSTGEPKGVAIEHRNVNRLVRGANYVHLGPDEVFLQLAPSSFDASTFEIWGCLLNGGRLVLPPPKEGSLRRLSELLEQHGVTTLWLTAGLFHQFVQEDVDGLARVRQVLAGGDVLSPWHVRRFLERGGRRLINGYGPTETTTFACCHRMERPEQVGESVSIGRPIANTTAYVVDTAGELVPMGVAGELWIGGEGVGRGYWNRPELTAARFLGNPWGPGRLYRTGDRVRWRADGTLEYLGRIDFQVKLRGFRIEPGEVEAVLRRHPEVRDAVVLVREEPPGDKRLVAYVATAAHEAPSNRENLRQYLHRQLPDYMVPSAFVPLPTLPLTPNGKVDRRALPAPEVPVTGPVVPPRDRLELMLSELWREALHVPNVGVTQNFFELGGHSLLALGLMTRIERQLGRRLPVASLFTHPTIEQLATLLRQERIGRDGNSPLVPLRTEGSRPPLFCVHPIGGSVLGYGTLVRHLDVDQPVYGLEAPSLDGTRPVYPSLEAMAADYLQAVRQVQPEGPYRLAGWSMGGVVAFEMARQLTRSGARVELLALLDSWSPMLEPQEANAPLDELALLELFAHDMARAIGHPHPLFSPEELARRDLEERRALLLERAHGLGLLPPDVGREMLDALLRTFRAHEQALRHYVPQTLPVDRVVLFRPDEPASNRPPLGGWNTVVPSELELRRVPGDHYSMMAEPHVRELARQLRDML</sequence>
<dbReference type="InterPro" id="IPR001242">
    <property type="entry name" value="Condensation_dom"/>
</dbReference>
<keyword evidence="4" id="KW-0597">Phosphoprotein</keyword>
<dbReference type="NCBIfam" id="TIGR01733">
    <property type="entry name" value="AA-adenyl-dom"/>
    <property type="match status" value="1"/>
</dbReference>
<dbReference type="InterPro" id="IPR029058">
    <property type="entry name" value="AB_hydrolase_fold"/>
</dbReference>
<dbReference type="InterPro" id="IPR010071">
    <property type="entry name" value="AA_adenyl_dom"/>
</dbReference>
<dbReference type="GO" id="GO:0009366">
    <property type="term" value="C:enterobactin synthetase complex"/>
    <property type="evidence" value="ECO:0007669"/>
    <property type="project" value="TreeGrafter"/>
</dbReference>
<dbReference type="Gene3D" id="3.30.559.30">
    <property type="entry name" value="Nonribosomal peptide synthetase, condensation domain"/>
    <property type="match status" value="1"/>
</dbReference>
<dbReference type="InterPro" id="IPR001031">
    <property type="entry name" value="Thioesterase"/>
</dbReference>
<dbReference type="OrthoDB" id="9757540at2"/>
<keyword evidence="6" id="KW-0436">Ligase</keyword>
<dbReference type="FunFam" id="3.30.559.10:FF:000012">
    <property type="entry name" value="Non-ribosomal peptide synthetase"/>
    <property type="match status" value="1"/>
</dbReference>
<dbReference type="Proteomes" id="UP000011682">
    <property type="component" value="Unassembled WGS sequence"/>
</dbReference>
<proteinExistence type="inferred from homology"/>
<dbReference type="FunFam" id="1.10.1200.10:FF:000005">
    <property type="entry name" value="Nonribosomal peptide synthetase 1"/>
    <property type="match status" value="1"/>
</dbReference>
<dbReference type="Pfam" id="PF13193">
    <property type="entry name" value="AMP-binding_C"/>
    <property type="match status" value="1"/>
</dbReference>
<dbReference type="SUPFAM" id="SSF52777">
    <property type="entry name" value="CoA-dependent acyltransferases"/>
    <property type="match status" value="2"/>
</dbReference>
<dbReference type="EMBL" id="ANAH02000020">
    <property type="protein sequence ID" value="EPX59029.1"/>
    <property type="molecule type" value="Genomic_DNA"/>
</dbReference>
<accession>S9QCF0</accession>
<dbReference type="GO" id="GO:0043041">
    <property type="term" value="P:amino acid activation for nonribosomal peptide biosynthetic process"/>
    <property type="evidence" value="ECO:0007669"/>
    <property type="project" value="TreeGrafter"/>
</dbReference>
<dbReference type="Gene3D" id="3.40.50.1820">
    <property type="entry name" value="alpha/beta hydrolase"/>
    <property type="match status" value="1"/>
</dbReference>
<dbReference type="GO" id="GO:0009239">
    <property type="term" value="P:enterobactin biosynthetic process"/>
    <property type="evidence" value="ECO:0007669"/>
    <property type="project" value="TreeGrafter"/>
</dbReference>
<keyword evidence="3" id="KW-0596">Phosphopantetheine</keyword>
<dbReference type="CDD" id="cd12117">
    <property type="entry name" value="A_NRPS_Srf_like"/>
    <property type="match status" value="1"/>
</dbReference>
<dbReference type="SMART" id="SM00824">
    <property type="entry name" value="PKS_TE"/>
    <property type="match status" value="1"/>
</dbReference>
<dbReference type="PROSITE" id="PS50075">
    <property type="entry name" value="CARRIER"/>
    <property type="match status" value="1"/>
</dbReference>
<evidence type="ECO:0000259" key="5">
    <source>
        <dbReference type="PROSITE" id="PS50075"/>
    </source>
</evidence>
<dbReference type="InterPro" id="IPR023213">
    <property type="entry name" value="CAT-like_dom_sf"/>
</dbReference>
<dbReference type="InterPro" id="IPR020806">
    <property type="entry name" value="PKS_PP-bd"/>
</dbReference>
<dbReference type="SUPFAM" id="SSF56801">
    <property type="entry name" value="Acetyl-CoA synthetase-like"/>
    <property type="match status" value="1"/>
</dbReference>
<dbReference type="GO" id="GO:0005829">
    <property type="term" value="C:cytosol"/>
    <property type="evidence" value="ECO:0007669"/>
    <property type="project" value="TreeGrafter"/>
</dbReference>
<dbReference type="Pfam" id="PF00668">
    <property type="entry name" value="Condensation"/>
    <property type="match status" value="1"/>
</dbReference>
<dbReference type="Gene3D" id="3.40.50.980">
    <property type="match status" value="2"/>
</dbReference>
<dbReference type="Pfam" id="PF00550">
    <property type="entry name" value="PP-binding"/>
    <property type="match status" value="1"/>
</dbReference>
<name>S9QCF0_CYSF2</name>
<dbReference type="FunFam" id="3.40.50.12780:FF:000012">
    <property type="entry name" value="Non-ribosomal peptide synthetase"/>
    <property type="match status" value="1"/>
</dbReference>
<dbReference type="PROSITE" id="PS00455">
    <property type="entry name" value="AMP_BINDING"/>
    <property type="match status" value="1"/>
</dbReference>
<dbReference type="eggNOG" id="COG1020">
    <property type="taxonomic scope" value="Bacteria"/>
</dbReference>
<comment type="caution">
    <text evidence="6">The sequence shown here is derived from an EMBL/GenBank/DDBJ whole genome shotgun (WGS) entry which is preliminary data.</text>
</comment>
<dbReference type="PANTHER" id="PTHR45527:SF1">
    <property type="entry name" value="FATTY ACID SYNTHASE"/>
    <property type="match status" value="1"/>
</dbReference>
<dbReference type="Pfam" id="PF00975">
    <property type="entry name" value="Thioesterase"/>
    <property type="match status" value="1"/>
</dbReference>
<reference evidence="6" key="1">
    <citation type="submission" date="2013-05" db="EMBL/GenBank/DDBJ databases">
        <title>Genome assembly of Cystobacter fuscus DSM 2262.</title>
        <authorList>
            <person name="Sharma G."/>
            <person name="Khatri I."/>
            <person name="Kaur C."/>
            <person name="Mayilraj S."/>
            <person name="Subramanian S."/>
        </authorList>
    </citation>
    <scope>NUCLEOTIDE SEQUENCE [LARGE SCALE GENOMIC DNA]</scope>
    <source>
        <strain evidence="6">DSM 2262</strain>
    </source>
</reference>
<gene>
    <name evidence="6" type="ORF">D187_003406</name>
</gene>
<comment type="cofactor">
    <cofactor evidence="1">
        <name>pantetheine 4'-phosphate</name>
        <dbReference type="ChEBI" id="CHEBI:47942"/>
    </cofactor>
</comment>
<dbReference type="FunFam" id="3.40.50.980:FF:000001">
    <property type="entry name" value="Non-ribosomal peptide synthetase"/>
    <property type="match status" value="1"/>
</dbReference>
<dbReference type="GO" id="GO:0031177">
    <property type="term" value="F:phosphopantetheine binding"/>
    <property type="evidence" value="ECO:0007669"/>
    <property type="project" value="InterPro"/>
</dbReference>
<dbReference type="CDD" id="cd19531">
    <property type="entry name" value="LCL_NRPS-like"/>
    <property type="match status" value="1"/>
</dbReference>
<dbReference type="InterPro" id="IPR036736">
    <property type="entry name" value="ACP-like_sf"/>
</dbReference>
<dbReference type="InterPro" id="IPR025110">
    <property type="entry name" value="AMP-bd_C"/>
</dbReference>
<evidence type="ECO:0000313" key="6">
    <source>
        <dbReference type="EMBL" id="EPX59029.1"/>
    </source>
</evidence>
<dbReference type="InterPro" id="IPR020802">
    <property type="entry name" value="TesA-like"/>
</dbReference>
<organism evidence="6 7">
    <name type="scientific">Cystobacter fuscus (strain ATCC 25194 / DSM 2262 / NBRC 100088 / M29)</name>
    <dbReference type="NCBI Taxonomy" id="1242864"/>
    <lineage>
        <taxon>Bacteria</taxon>
        <taxon>Pseudomonadati</taxon>
        <taxon>Myxococcota</taxon>
        <taxon>Myxococcia</taxon>
        <taxon>Myxococcales</taxon>
        <taxon>Cystobacterineae</taxon>
        <taxon>Archangiaceae</taxon>
        <taxon>Cystobacter</taxon>
    </lineage>
</organism>
<evidence type="ECO:0000256" key="1">
    <source>
        <dbReference type="ARBA" id="ARBA00001957"/>
    </source>
</evidence>
<protein>
    <submittedName>
        <fullName evidence="6">Long-chain-fatty-acid--CoA ligase</fullName>
    </submittedName>
</protein>
<dbReference type="Gene3D" id="3.30.559.10">
    <property type="entry name" value="Chloramphenicol acetyltransferase-like domain"/>
    <property type="match status" value="1"/>
</dbReference>
<dbReference type="Pfam" id="PF00501">
    <property type="entry name" value="AMP-binding"/>
    <property type="match status" value="1"/>
</dbReference>
<dbReference type="InterPro" id="IPR009081">
    <property type="entry name" value="PP-bd_ACP"/>
</dbReference>
<dbReference type="InterPro" id="IPR000873">
    <property type="entry name" value="AMP-dep_synth/lig_dom"/>
</dbReference>
<evidence type="ECO:0000256" key="3">
    <source>
        <dbReference type="ARBA" id="ARBA00022450"/>
    </source>
</evidence>
<feature type="domain" description="Carrier" evidence="5">
    <location>
        <begin position="978"/>
        <end position="1053"/>
    </location>
</feature>
<dbReference type="PANTHER" id="PTHR45527">
    <property type="entry name" value="NONRIBOSOMAL PEPTIDE SYNTHETASE"/>
    <property type="match status" value="1"/>
</dbReference>
<dbReference type="InterPro" id="IPR020845">
    <property type="entry name" value="AMP-binding_CS"/>
</dbReference>
<keyword evidence="7" id="KW-1185">Reference proteome</keyword>
<dbReference type="SUPFAM" id="SSF47336">
    <property type="entry name" value="ACP-like"/>
    <property type="match status" value="1"/>
</dbReference>
<dbReference type="FunFam" id="2.30.38.10:FF:000001">
    <property type="entry name" value="Non-ribosomal peptide synthetase PvdI"/>
    <property type="match status" value="1"/>
</dbReference>
<dbReference type="SUPFAM" id="SSF53474">
    <property type="entry name" value="alpha/beta-Hydrolases"/>
    <property type="match status" value="1"/>
</dbReference>
<dbReference type="Gene3D" id="1.10.1200.10">
    <property type="entry name" value="ACP-like"/>
    <property type="match status" value="1"/>
</dbReference>